<dbReference type="RefSeq" id="WP_167357721.1">
    <property type="nucleotide sequence ID" value="NZ_FCOI02000001.1"/>
</dbReference>
<proteinExistence type="predicted"/>
<accession>A0A157Z5B6</accession>
<dbReference type="Proteomes" id="UP000054624">
    <property type="component" value="Unassembled WGS sequence"/>
</dbReference>
<dbReference type="EMBL" id="FCOI02000001">
    <property type="protein sequence ID" value="SAK40704.1"/>
    <property type="molecule type" value="Genomic_DNA"/>
</dbReference>
<feature type="compositionally biased region" description="Pro residues" evidence="1">
    <location>
        <begin position="136"/>
        <end position="148"/>
    </location>
</feature>
<evidence type="ECO:0000256" key="1">
    <source>
        <dbReference type="SAM" id="MobiDB-lite"/>
    </source>
</evidence>
<evidence type="ECO:0000313" key="2">
    <source>
        <dbReference type="EMBL" id="SAK40704.1"/>
    </source>
</evidence>
<organism evidence="2 3">
    <name type="scientific">Caballeronia temeraria</name>
    <dbReference type="NCBI Taxonomy" id="1777137"/>
    <lineage>
        <taxon>Bacteria</taxon>
        <taxon>Pseudomonadati</taxon>
        <taxon>Pseudomonadota</taxon>
        <taxon>Betaproteobacteria</taxon>
        <taxon>Burkholderiales</taxon>
        <taxon>Burkholderiaceae</taxon>
        <taxon>Caballeronia</taxon>
    </lineage>
</organism>
<reference evidence="3" key="1">
    <citation type="submission" date="2016-01" db="EMBL/GenBank/DDBJ databases">
        <authorList>
            <person name="Peeters Charlotte."/>
        </authorList>
    </citation>
    <scope>NUCLEOTIDE SEQUENCE [LARGE SCALE GENOMIC DNA]</scope>
</reference>
<name>A0A157Z5B6_9BURK</name>
<protein>
    <submittedName>
        <fullName evidence="2">Uncharacterized protein</fullName>
    </submittedName>
</protein>
<evidence type="ECO:0000313" key="3">
    <source>
        <dbReference type="Proteomes" id="UP000054624"/>
    </source>
</evidence>
<sequence>MAMAQPNEHYQQHVRVANALLIHGRELRAMFDSLRWRPLDAERIALIERLIAHALDDERRAAVARALSQWCEARPSDALAQVAAGSVAWPFGSTGECQALEGLCMYLRQLVFVLQSEPPPAPVAKPRRRANGELLPEPPPPPRLFRVK</sequence>
<keyword evidence="3" id="KW-1185">Reference proteome</keyword>
<gene>
    <name evidence="2" type="ORF">AWB76_00200</name>
</gene>
<dbReference type="STRING" id="1777137.AWB76_00200"/>
<dbReference type="AlphaFoldDB" id="A0A157Z5B6"/>
<feature type="region of interest" description="Disordered" evidence="1">
    <location>
        <begin position="119"/>
        <end position="148"/>
    </location>
</feature>